<evidence type="ECO:0000256" key="1">
    <source>
        <dbReference type="ARBA" id="ARBA00010062"/>
    </source>
</evidence>
<keyword evidence="3" id="KW-0472">Membrane</keyword>
<dbReference type="Pfam" id="PF13458">
    <property type="entry name" value="Peripla_BP_6"/>
    <property type="match status" value="1"/>
</dbReference>
<dbReference type="KEGG" id="dwd:DSCW_55340"/>
<protein>
    <submittedName>
        <fullName evidence="5">Branched-chain amino acid ABC transporter substrate-binding protein</fullName>
    </submittedName>
</protein>
<dbReference type="InterPro" id="IPR051010">
    <property type="entry name" value="BCAA_transport"/>
</dbReference>
<proteinExistence type="inferred from homology"/>
<feature type="transmembrane region" description="Helical" evidence="3">
    <location>
        <begin position="14"/>
        <end position="40"/>
    </location>
</feature>
<comment type="similarity">
    <text evidence="1">Belongs to the leucine-binding protein family.</text>
</comment>
<accession>A0A5K7ZP34</accession>
<keyword evidence="3" id="KW-1133">Transmembrane helix</keyword>
<dbReference type="RefSeq" id="WP_170302484.1">
    <property type="nucleotide sequence ID" value="NZ_AP021875.1"/>
</dbReference>
<dbReference type="Gene3D" id="3.40.50.2300">
    <property type="match status" value="2"/>
</dbReference>
<sequence length="403" mass="44502">MQTALRHVQQTGNWAAWIVAVRKSAVVIWLLCLFWSLMLAPAAAREPIKIGVSLGLTGRFAVMSDALHKGFQIWGQHVNSTGGLLGRQVRIVCKDDGSSPETARRLYGELIETEKVDFLFAPYSSLITEAVLPIAEQHGIPILVAGAAADRLWEKGYRNVIGVYTTASKFVVGFMELLVLNDLDDIAILCADDSFSVDLANGARDWARRFGLNTALFEKFKKGTERLDNLVIKARKSGANVLIVCGHINESVHMAQSLKRVGWRPKARYASVGPTFPAFRDRCGEEAEGVFTTSLWEPRANYPGAKKFETDFIAAYGEAPGYHAGLAYAGGQVLAEAIRETGSIDRDKVRALLFNLDTMTIIGRFGVNQTGKQVRQQAFIIQWQNGQKELVWPEAIQTAKARF</sequence>
<gene>
    <name evidence="5" type="ORF">DSCW_55340</name>
</gene>
<keyword evidence="6" id="KW-1185">Reference proteome</keyword>
<dbReference type="PANTHER" id="PTHR30483:SF37">
    <property type="entry name" value="ABC TRANSPORTER SUBSTRATE-BINDING PROTEIN"/>
    <property type="match status" value="1"/>
</dbReference>
<dbReference type="InterPro" id="IPR028081">
    <property type="entry name" value="Leu-bd"/>
</dbReference>
<feature type="domain" description="Leucine-binding protein" evidence="4">
    <location>
        <begin position="47"/>
        <end position="386"/>
    </location>
</feature>
<dbReference type="PANTHER" id="PTHR30483">
    <property type="entry name" value="LEUCINE-SPECIFIC-BINDING PROTEIN"/>
    <property type="match status" value="1"/>
</dbReference>
<keyword evidence="2" id="KW-0732">Signal</keyword>
<dbReference type="EMBL" id="AP021875">
    <property type="protein sequence ID" value="BBO78117.1"/>
    <property type="molecule type" value="Genomic_DNA"/>
</dbReference>
<keyword evidence="3" id="KW-0812">Transmembrane</keyword>
<dbReference type="AlphaFoldDB" id="A0A5K7ZP34"/>
<organism evidence="5 6">
    <name type="scientific">Desulfosarcina widdelii</name>
    <dbReference type="NCBI Taxonomy" id="947919"/>
    <lineage>
        <taxon>Bacteria</taxon>
        <taxon>Pseudomonadati</taxon>
        <taxon>Thermodesulfobacteriota</taxon>
        <taxon>Desulfobacteria</taxon>
        <taxon>Desulfobacterales</taxon>
        <taxon>Desulfosarcinaceae</taxon>
        <taxon>Desulfosarcina</taxon>
    </lineage>
</organism>
<evidence type="ECO:0000256" key="3">
    <source>
        <dbReference type="SAM" id="Phobius"/>
    </source>
</evidence>
<dbReference type="CDD" id="cd06338">
    <property type="entry name" value="PBP1_ABC_ligand_binding-like"/>
    <property type="match status" value="1"/>
</dbReference>
<dbReference type="InterPro" id="IPR028082">
    <property type="entry name" value="Peripla_BP_I"/>
</dbReference>
<evidence type="ECO:0000259" key="4">
    <source>
        <dbReference type="Pfam" id="PF13458"/>
    </source>
</evidence>
<evidence type="ECO:0000313" key="5">
    <source>
        <dbReference type="EMBL" id="BBO78117.1"/>
    </source>
</evidence>
<reference evidence="5 6" key="1">
    <citation type="submission" date="2019-11" db="EMBL/GenBank/DDBJ databases">
        <title>Comparative genomics of hydrocarbon-degrading Desulfosarcina strains.</title>
        <authorList>
            <person name="Watanabe M."/>
            <person name="Kojima H."/>
            <person name="Fukui M."/>
        </authorList>
    </citation>
    <scope>NUCLEOTIDE SEQUENCE [LARGE SCALE GENOMIC DNA]</scope>
    <source>
        <strain evidence="5 6">PP31</strain>
    </source>
</reference>
<dbReference type="Proteomes" id="UP000427769">
    <property type="component" value="Chromosome"/>
</dbReference>
<evidence type="ECO:0000313" key="6">
    <source>
        <dbReference type="Proteomes" id="UP000427769"/>
    </source>
</evidence>
<evidence type="ECO:0000256" key="2">
    <source>
        <dbReference type="ARBA" id="ARBA00022729"/>
    </source>
</evidence>
<name>A0A5K7ZP34_9BACT</name>
<dbReference type="SUPFAM" id="SSF53822">
    <property type="entry name" value="Periplasmic binding protein-like I"/>
    <property type="match status" value="1"/>
</dbReference>